<dbReference type="EMBL" id="NBCO01000016">
    <property type="protein sequence ID" value="ORC88596.1"/>
    <property type="molecule type" value="Genomic_DNA"/>
</dbReference>
<dbReference type="Gene3D" id="3.50.30.30">
    <property type="match status" value="1"/>
</dbReference>
<reference evidence="1 2" key="1">
    <citation type="submission" date="2017-03" db="EMBL/GenBank/DDBJ databases">
        <title>An alternative strategy for trypanosome survival in the mammalian bloodstream revealed through genome and transcriptome analysis of the ubiquitous bovine parasite Trypanosoma (Megatrypanum) theileri.</title>
        <authorList>
            <person name="Kelly S."/>
            <person name="Ivens A."/>
            <person name="Mott A."/>
            <person name="O'Neill E."/>
            <person name="Emms D."/>
            <person name="Macleod O."/>
            <person name="Voorheis P."/>
            <person name="Matthews J."/>
            <person name="Matthews K."/>
            <person name="Carrington M."/>
        </authorList>
    </citation>
    <scope>NUCLEOTIDE SEQUENCE [LARGE SCALE GENOMIC DNA]</scope>
    <source>
        <strain evidence="1">Edinburgh</strain>
    </source>
</reference>
<evidence type="ECO:0000313" key="1">
    <source>
        <dbReference type="EMBL" id="ORC88596.1"/>
    </source>
</evidence>
<dbReference type="OrthoDB" id="244152at2759"/>
<dbReference type="GeneID" id="39985886"/>
<accession>A0A1X0NV69</accession>
<gene>
    <name evidence="1" type="ORF">TM35_000162340</name>
</gene>
<protein>
    <recommendedName>
        <fullName evidence="3">PA domain-containing protein</fullName>
    </recommendedName>
</protein>
<dbReference type="AlphaFoldDB" id="A0A1X0NV69"/>
<dbReference type="RefSeq" id="XP_028882662.1">
    <property type="nucleotide sequence ID" value="XM_029026106.1"/>
</dbReference>
<organism evidence="1 2">
    <name type="scientific">Trypanosoma theileri</name>
    <dbReference type="NCBI Taxonomy" id="67003"/>
    <lineage>
        <taxon>Eukaryota</taxon>
        <taxon>Discoba</taxon>
        <taxon>Euglenozoa</taxon>
        <taxon>Kinetoplastea</taxon>
        <taxon>Metakinetoplastina</taxon>
        <taxon>Trypanosomatida</taxon>
        <taxon>Trypanosomatidae</taxon>
        <taxon>Trypanosoma</taxon>
    </lineage>
</organism>
<name>A0A1X0NV69_9TRYP</name>
<evidence type="ECO:0008006" key="3">
    <source>
        <dbReference type="Google" id="ProtNLM"/>
    </source>
</evidence>
<comment type="caution">
    <text evidence="1">The sequence shown here is derived from an EMBL/GenBank/DDBJ whole genome shotgun (WGS) entry which is preliminary data.</text>
</comment>
<evidence type="ECO:0000313" key="2">
    <source>
        <dbReference type="Proteomes" id="UP000192257"/>
    </source>
</evidence>
<proteinExistence type="predicted"/>
<dbReference type="Proteomes" id="UP000192257">
    <property type="component" value="Unassembled WGS sequence"/>
</dbReference>
<sequence length="170" mass="18645">MRQIFSPAYFILFFFLVNISLDVNALVVHRPAALARLEFSPSTVNFGPPVWSGREYRGVLLIVQDNVVCRSADNSSDVKEKNEESWHGRVLMVMGGRCSQAAAAMNAESRGAVGVLLESGTETGKNAPLVNIPVEILSEGDHRLLEDFVNKGFTVEVSLGHNLNVLRYAV</sequence>
<keyword evidence="2" id="KW-1185">Reference proteome</keyword>
<dbReference type="VEuPathDB" id="TriTrypDB:TM35_000162340"/>